<gene>
    <name evidence="7" type="ORF">DIC75_09660</name>
</gene>
<sequence>MMTETPLETGTPTGTETPAATETTGVTTAATTAAGGEVATVDIVADNMAFDTSTITVPAGAEVTMVFDNQDDGILHNVAVYTDSSATEEIFVGETITGPETTTYTFTAPEEPGTYFFRCDVHPQQMTGDFIVE</sequence>
<dbReference type="Gene3D" id="2.60.40.420">
    <property type="entry name" value="Cupredoxins - blue copper proteins"/>
    <property type="match status" value="1"/>
</dbReference>
<feature type="region of interest" description="Disordered" evidence="5">
    <location>
        <begin position="1"/>
        <end position="25"/>
    </location>
</feature>
<dbReference type="GO" id="GO:0046872">
    <property type="term" value="F:metal ion binding"/>
    <property type="evidence" value="ECO:0007669"/>
    <property type="project" value="UniProtKB-KW"/>
</dbReference>
<evidence type="ECO:0000256" key="2">
    <source>
        <dbReference type="ARBA" id="ARBA00022723"/>
    </source>
</evidence>
<keyword evidence="3" id="KW-0249">Electron transport</keyword>
<dbReference type="Proteomes" id="UP001523230">
    <property type="component" value="Unassembled WGS sequence"/>
</dbReference>
<dbReference type="InterPro" id="IPR028096">
    <property type="entry name" value="EfeO_Cupredoxin"/>
</dbReference>
<dbReference type="PANTHER" id="PTHR38439:SF2">
    <property type="entry name" value="OUTER MEMBRANE PROTEIN H.8"/>
    <property type="match status" value="1"/>
</dbReference>
<dbReference type="InterPro" id="IPR050845">
    <property type="entry name" value="Cu-binding_ET"/>
</dbReference>
<feature type="domain" description="EfeO-type cupredoxin-like" evidence="6">
    <location>
        <begin position="29"/>
        <end position="132"/>
    </location>
</feature>
<evidence type="ECO:0000256" key="3">
    <source>
        <dbReference type="ARBA" id="ARBA00022982"/>
    </source>
</evidence>
<dbReference type="SUPFAM" id="SSF49503">
    <property type="entry name" value="Cupredoxins"/>
    <property type="match status" value="1"/>
</dbReference>
<evidence type="ECO:0000313" key="8">
    <source>
        <dbReference type="Proteomes" id="UP001523230"/>
    </source>
</evidence>
<keyword evidence="8" id="KW-1185">Reference proteome</keyword>
<dbReference type="Pfam" id="PF13473">
    <property type="entry name" value="Cupredoxin_1"/>
    <property type="match status" value="1"/>
</dbReference>
<evidence type="ECO:0000256" key="5">
    <source>
        <dbReference type="SAM" id="MobiDB-lite"/>
    </source>
</evidence>
<comment type="caution">
    <text evidence="7">The sequence shown here is derived from an EMBL/GenBank/DDBJ whole genome shotgun (WGS) entry which is preliminary data.</text>
</comment>
<accession>A0ABD4THI1</accession>
<dbReference type="EMBL" id="QFDM01000003">
    <property type="protein sequence ID" value="MCM2466566.1"/>
    <property type="molecule type" value="Genomic_DNA"/>
</dbReference>
<dbReference type="AlphaFoldDB" id="A0ABD4THI1"/>
<proteinExistence type="predicted"/>
<evidence type="ECO:0000259" key="6">
    <source>
        <dbReference type="Pfam" id="PF13473"/>
    </source>
</evidence>
<name>A0ABD4THI1_9EURY</name>
<keyword evidence="1" id="KW-0813">Transport</keyword>
<reference evidence="7 8" key="1">
    <citation type="submission" date="2018-05" db="EMBL/GenBank/DDBJ databases">
        <title>Isolation and characterization of genus Methanoculleus species and their viruses from deep sea marine sediment offshore southwestern Taiwan.</title>
        <authorList>
            <person name="Wei W.-H."/>
            <person name="Chen W.-C."/>
            <person name="Lai M.-C."/>
            <person name="Chen S.-C."/>
        </authorList>
    </citation>
    <scope>NUCLEOTIDE SEQUENCE [LARGE SCALE GENOMIC DNA]</scope>
    <source>
        <strain evidence="7 8">CWC-02</strain>
    </source>
</reference>
<organism evidence="7 8">
    <name type="scientific">Methanoculleus oceani</name>
    <dbReference type="NCBI Taxonomy" id="2184756"/>
    <lineage>
        <taxon>Archaea</taxon>
        <taxon>Methanobacteriati</taxon>
        <taxon>Methanobacteriota</taxon>
        <taxon>Stenosarchaea group</taxon>
        <taxon>Methanomicrobia</taxon>
        <taxon>Methanomicrobiales</taxon>
        <taxon>Methanomicrobiaceae</taxon>
        <taxon>Methanoculleus</taxon>
    </lineage>
</organism>
<evidence type="ECO:0000256" key="1">
    <source>
        <dbReference type="ARBA" id="ARBA00022448"/>
    </source>
</evidence>
<dbReference type="InterPro" id="IPR008972">
    <property type="entry name" value="Cupredoxin"/>
</dbReference>
<evidence type="ECO:0000256" key="4">
    <source>
        <dbReference type="ARBA" id="ARBA00023008"/>
    </source>
</evidence>
<keyword evidence="4" id="KW-0186">Copper</keyword>
<dbReference type="PANTHER" id="PTHR38439">
    <property type="entry name" value="AURACYANIN-B"/>
    <property type="match status" value="1"/>
</dbReference>
<evidence type="ECO:0000313" key="7">
    <source>
        <dbReference type="EMBL" id="MCM2466566.1"/>
    </source>
</evidence>
<keyword evidence="2" id="KW-0479">Metal-binding</keyword>
<protein>
    <recommendedName>
        <fullName evidence="6">EfeO-type cupredoxin-like domain-containing protein</fullName>
    </recommendedName>
</protein>